<dbReference type="InterPro" id="IPR002037">
    <property type="entry name" value="Glyco_hydro_8"/>
</dbReference>
<evidence type="ECO:0000256" key="6">
    <source>
        <dbReference type="ARBA" id="ARBA00023295"/>
    </source>
</evidence>
<keyword evidence="6 9" id="KW-0326">Glycosidase</keyword>
<dbReference type="PRINTS" id="PR00735">
    <property type="entry name" value="GLHYDRLASE8"/>
</dbReference>
<dbReference type="PROSITE" id="PS51257">
    <property type="entry name" value="PROKAR_LIPOPROTEIN"/>
    <property type="match status" value="1"/>
</dbReference>
<gene>
    <name evidence="11" type="ORF">CWE13_10640</name>
</gene>
<dbReference type="PROSITE" id="PS00812">
    <property type="entry name" value="GLYCOSYL_HYDROL_F8"/>
    <property type="match status" value="1"/>
</dbReference>
<dbReference type="NCBIfam" id="NF008305">
    <property type="entry name" value="PRK11097.1"/>
    <property type="match status" value="1"/>
</dbReference>
<keyword evidence="3 10" id="KW-0732">Signal</keyword>
<organism evidence="11 12">
    <name type="scientific">Aliidiomarina shirensis</name>
    <dbReference type="NCBI Taxonomy" id="1048642"/>
    <lineage>
        <taxon>Bacteria</taxon>
        <taxon>Pseudomonadati</taxon>
        <taxon>Pseudomonadota</taxon>
        <taxon>Gammaproteobacteria</taxon>
        <taxon>Alteromonadales</taxon>
        <taxon>Idiomarinaceae</taxon>
        <taxon>Aliidiomarina</taxon>
    </lineage>
</organism>
<comment type="similarity">
    <text evidence="2 9">Belongs to the glycosyl hydrolase 8 (cellulase D) family.</text>
</comment>
<dbReference type="EC" id="3.2.1.-" evidence="9"/>
<evidence type="ECO:0000256" key="1">
    <source>
        <dbReference type="ARBA" id="ARBA00000966"/>
    </source>
</evidence>
<evidence type="ECO:0000256" key="2">
    <source>
        <dbReference type="ARBA" id="ARBA00009209"/>
    </source>
</evidence>
<dbReference type="AlphaFoldDB" id="A0A432WQF1"/>
<evidence type="ECO:0000256" key="9">
    <source>
        <dbReference type="RuleBase" id="RU361167"/>
    </source>
</evidence>
<evidence type="ECO:0000256" key="8">
    <source>
        <dbReference type="PROSITE-ProRule" id="PRU10058"/>
    </source>
</evidence>
<evidence type="ECO:0000256" key="5">
    <source>
        <dbReference type="ARBA" id="ARBA00023001"/>
    </source>
</evidence>
<dbReference type="EMBL" id="PIPP01000005">
    <property type="protein sequence ID" value="RUO35991.1"/>
    <property type="molecule type" value="Genomic_DNA"/>
</dbReference>
<evidence type="ECO:0000313" key="12">
    <source>
        <dbReference type="Proteomes" id="UP000286934"/>
    </source>
</evidence>
<keyword evidence="7 9" id="KW-0624">Polysaccharide degradation</keyword>
<sequence>MFKRVAHILIGIMWVFALVGCAEPPSAAARKPDALTFSWHWKNFTYYFIDAQGRVIDLDSERSISTSEGQAYGMFFALLADDQETFAKLLHWAENNLADGSLADQLPAWLWGRTDEDSWEVLDSNSATDADIWMAYALLEAGERWQTPRYTALGRRLAARIIEEGTYQSDHGLALLPAPYGFTGTDDEYLIVNPSYFSLSLFIGLANHTSDSRWRELFATSTRILKNFRAYEMGKEGFIPDWLAINLALEPRSPEQVAIHQNVNVREGSYDAIRTYLWLAQEAQRSPENALLHDYVGMRNSIAVKGYPPRAVLWSANDTAELQQQERGPIGFSAVLLPYLEALGESELLQAQKDRIVAQEHTTYKRNYYDHMLLMFGLATLDCFQFSATGSLQFNAGAMNGC</sequence>
<evidence type="ECO:0000313" key="11">
    <source>
        <dbReference type="EMBL" id="RUO35991.1"/>
    </source>
</evidence>
<dbReference type="GO" id="GO:0030245">
    <property type="term" value="P:cellulose catabolic process"/>
    <property type="evidence" value="ECO:0007669"/>
    <property type="project" value="UniProtKB-KW"/>
</dbReference>
<feature type="signal peptide" evidence="10">
    <location>
        <begin position="1"/>
        <end position="21"/>
    </location>
</feature>
<dbReference type="Gene3D" id="1.50.10.10">
    <property type="match status" value="1"/>
</dbReference>
<evidence type="ECO:0000256" key="3">
    <source>
        <dbReference type="ARBA" id="ARBA00022729"/>
    </source>
</evidence>
<accession>A0A432WQF1</accession>
<dbReference type="Pfam" id="PF01270">
    <property type="entry name" value="Glyco_hydro_8"/>
    <property type="match status" value="1"/>
</dbReference>
<keyword evidence="7 9" id="KW-0119">Carbohydrate metabolism</keyword>
<evidence type="ECO:0000256" key="7">
    <source>
        <dbReference type="ARBA" id="ARBA00023326"/>
    </source>
</evidence>
<dbReference type="GO" id="GO:0008810">
    <property type="term" value="F:cellulase activity"/>
    <property type="evidence" value="ECO:0007669"/>
    <property type="project" value="UniProtKB-EC"/>
</dbReference>
<feature type="chain" id="PRO_5019246578" description="Glucanase" evidence="10">
    <location>
        <begin position="22"/>
        <end position="402"/>
    </location>
</feature>
<proteinExistence type="inferred from homology"/>
<evidence type="ECO:0000256" key="4">
    <source>
        <dbReference type="ARBA" id="ARBA00022801"/>
    </source>
</evidence>
<dbReference type="Proteomes" id="UP000286934">
    <property type="component" value="Unassembled WGS sequence"/>
</dbReference>
<protein>
    <recommendedName>
        <fullName evidence="9">Glucanase</fullName>
        <ecNumber evidence="9">3.2.1.-</ecNumber>
    </recommendedName>
</protein>
<dbReference type="OrthoDB" id="9766708at2"/>
<reference evidence="12" key="1">
    <citation type="journal article" date="2018" name="Front. Microbiol.">
        <title>Genome-Based Analysis Reveals the Taxonomy and Diversity of the Family Idiomarinaceae.</title>
        <authorList>
            <person name="Liu Y."/>
            <person name="Lai Q."/>
            <person name="Shao Z."/>
        </authorList>
    </citation>
    <scope>NUCLEOTIDE SEQUENCE [LARGE SCALE GENOMIC DNA]</scope>
    <source>
        <strain evidence="12">AIS</strain>
    </source>
</reference>
<dbReference type="InterPro" id="IPR008928">
    <property type="entry name" value="6-hairpin_glycosidase_sf"/>
</dbReference>
<dbReference type="InterPro" id="IPR012341">
    <property type="entry name" value="6hp_glycosidase-like_sf"/>
</dbReference>
<dbReference type="SUPFAM" id="SSF48208">
    <property type="entry name" value="Six-hairpin glycosidases"/>
    <property type="match status" value="1"/>
</dbReference>
<keyword evidence="12" id="KW-1185">Reference proteome</keyword>
<comment type="catalytic activity">
    <reaction evidence="1">
        <text>Endohydrolysis of (1-&gt;4)-beta-D-glucosidic linkages in cellulose, lichenin and cereal beta-D-glucans.</text>
        <dbReference type="EC" id="3.2.1.4"/>
    </reaction>
</comment>
<dbReference type="RefSeq" id="WP_126808446.1">
    <property type="nucleotide sequence ID" value="NZ_PIPP01000005.1"/>
</dbReference>
<feature type="active site" description="Nucleophile" evidence="8">
    <location>
        <position position="129"/>
    </location>
</feature>
<keyword evidence="4 9" id="KW-0378">Hydrolase</keyword>
<evidence type="ECO:0000256" key="10">
    <source>
        <dbReference type="SAM" id="SignalP"/>
    </source>
</evidence>
<keyword evidence="5" id="KW-0136">Cellulose degradation</keyword>
<comment type="caution">
    <text evidence="11">The sequence shown here is derived from an EMBL/GenBank/DDBJ whole genome shotgun (WGS) entry which is preliminary data.</text>
</comment>
<name>A0A432WQF1_9GAMM</name>
<dbReference type="InterPro" id="IPR019834">
    <property type="entry name" value="Glyco_hydro_8_CS"/>
</dbReference>